<evidence type="ECO:0000256" key="7">
    <source>
        <dbReference type="ARBA" id="ARBA00023136"/>
    </source>
</evidence>
<evidence type="ECO:0000256" key="6">
    <source>
        <dbReference type="ARBA" id="ARBA00022989"/>
    </source>
</evidence>
<protein>
    <submittedName>
        <fullName evidence="14">Down syndrome cell adhesion molecule-like protein Dscam2</fullName>
    </submittedName>
</protein>
<evidence type="ECO:0000256" key="10">
    <source>
        <dbReference type="SAM" id="Phobius"/>
    </source>
</evidence>
<dbReference type="InterPro" id="IPR003599">
    <property type="entry name" value="Ig_sub"/>
</dbReference>
<dbReference type="Proteomes" id="UP000694941">
    <property type="component" value="Unplaced"/>
</dbReference>
<keyword evidence="9" id="KW-0393">Immunoglobulin domain</keyword>
<evidence type="ECO:0000256" key="3">
    <source>
        <dbReference type="ARBA" id="ARBA00022729"/>
    </source>
</evidence>
<keyword evidence="4" id="KW-0677">Repeat</keyword>
<feature type="domain" description="Ig-like" evidence="11">
    <location>
        <begin position="1"/>
        <end position="77"/>
    </location>
</feature>
<dbReference type="Pfam" id="PF25059">
    <property type="entry name" value="FN3_DSCAM-DSCAML_C"/>
    <property type="match status" value="1"/>
</dbReference>
<dbReference type="SUPFAM" id="SSF48726">
    <property type="entry name" value="Immunoglobulin"/>
    <property type="match status" value="8"/>
</dbReference>
<evidence type="ECO:0000313" key="14">
    <source>
        <dbReference type="RefSeq" id="XP_022242323.1"/>
    </source>
</evidence>
<dbReference type="Gene3D" id="2.60.40.10">
    <property type="entry name" value="Immunoglobulins"/>
    <property type="match status" value="12"/>
</dbReference>
<evidence type="ECO:0000256" key="5">
    <source>
        <dbReference type="ARBA" id="ARBA00022889"/>
    </source>
</evidence>
<dbReference type="InterPro" id="IPR013098">
    <property type="entry name" value="Ig_I-set"/>
</dbReference>
<dbReference type="InterPro" id="IPR013783">
    <property type="entry name" value="Ig-like_fold"/>
</dbReference>
<feature type="domain" description="Ig-like" evidence="11">
    <location>
        <begin position="373"/>
        <end position="454"/>
    </location>
</feature>
<dbReference type="Pfam" id="PF07679">
    <property type="entry name" value="I-set"/>
    <property type="match status" value="3"/>
</dbReference>
<feature type="domain" description="Ig-like" evidence="11">
    <location>
        <begin position="659"/>
        <end position="744"/>
    </location>
</feature>
<dbReference type="CDD" id="cd00063">
    <property type="entry name" value="FN3"/>
    <property type="match status" value="4"/>
</dbReference>
<dbReference type="SMART" id="SM00060">
    <property type="entry name" value="FN3"/>
    <property type="match status" value="4"/>
</dbReference>
<dbReference type="InterPro" id="IPR007110">
    <property type="entry name" value="Ig-like_dom"/>
</dbReference>
<comment type="subcellular location">
    <subcellularLocation>
        <location evidence="1">Membrane</location>
        <topology evidence="1">Single-pass membrane protein</topology>
    </subcellularLocation>
</comment>
<sequence length="1347" mass="148949">MGNVAVLRCHVPSFVREYISVPYWEREDGVTITSSVLQGGRYGILPNGDLHIRNVTMKDGLTGYRCHVRHRLTSDVTSSTDMGRLIINDPRGPLPPQIRDQYQRVHAEQGQNVELACVAQATPAPTYRWYKDKYLLSSTSRLLIMGNFLLIKQVEVTDSGEYFCVVNNSVGEKSLQKTLVVTAPLSVEVQPETLVADVGKSAIFNCTVAGYPVLNVQWEKDKHPITENSRVRLMSREVLYITTVKREDQGMYQCFVYNNRESAQGTAELKIGEVAPSMMVTFPERNLKPGMVLSLSCSASGNPLPEITWKLDGFPVPESSRLRKGDYVTSHGHVVSYVNISDIRVEDGGEYTCKATNAVESVSYTGKINVYGPPVIRPMGNISVLAGDTKTLRCPVSGYPIKSISWERDGSPLPLTHRQKIEPNGMLILTKIERPADEGEYTCIAKSPEDLTASGRVYVTIRVAPLIDEEFFPEIKTVSQGMRVKLVCVIVKGDAPITIRWTKDGAPIVREHGRRVQNLEDSSLLILKNVTYSDSGNYTCLASNIAATVSRTTALVVNVPPQWVKEPSNTDVVRGYRISMDCVADGYPKPRIIWKKSYGKKPVEFRNIGSSYRIRVYGNGSLFIHETEDNDSGYYMCHANNGIGGGLSKVVFLNVHAPPKFETKFGSQAVGKQEDVTLSCDARGELPLNVRWEKEYTVEEDVGEGMITSRLIISSTDRQDSALYTCIVSNQYGSDETNIQLVVQEPPSPPTNLVVSDVTSRTVQLSWKPSYNGNSAILKYIVEYKNVSGSWDKQDSHFVFSTPHISVTVRRLHPVSSYHFRILAENLIGRSQPSEIVECRTAEEVPGGPPLNVHAEATGSQSLKVTWTPPKPELQHGVIQGYYLGYKKTNSEEPFQYKSVEKASHDQYTSYLTNLKRNTKYAVLVQAFNNVGAGPMSDAVHAVTLEAAPPTSPVIAVTSTSSSTITIQWKVDTNDVTLKDYVLHYKHDGGDWKKESLKTNTGRYTLKGLKCGTRYRLFMTASNSLGTGEPRDPITARTKGGAPVSPQKEAFIIPNTTFFTLNMDAWQSGGCPVQNFTVQYRTAFLRRWNTDTVPVTGLQKHLVISHLAPDREYNLLVSAHNEAGTTEAEYTLKTLNLSLMTTSIAAPPMPPLLEETYLPFYRNLTVLLPVVISIIVLLVVVVAVIVCLRRQTDMSSGASSGESHSRKCRQVDAVGMVDFYQKGGNDVDSSLKTSSYFSPPRGKTIKVTSSIPHRRRDDSHEYAEPYAAVPPPTCITDEGCPTMLSIATRTDGPYATIKRSPVTYLPPINQGFKTRSGRQMAPPERVITCSNSGSIHSGSSGDRPSSM</sequence>
<dbReference type="CDD" id="cd20958">
    <property type="entry name" value="IgI_5_Dscam"/>
    <property type="match status" value="1"/>
</dbReference>
<dbReference type="SUPFAM" id="SSF49265">
    <property type="entry name" value="Fibronectin type III"/>
    <property type="match status" value="2"/>
</dbReference>
<evidence type="ECO:0000313" key="13">
    <source>
        <dbReference type="Proteomes" id="UP000694941"/>
    </source>
</evidence>
<name>A0ABM1SFB8_LIMPO</name>
<keyword evidence="2 10" id="KW-0812">Transmembrane</keyword>
<evidence type="ECO:0000259" key="12">
    <source>
        <dbReference type="PROSITE" id="PS50853"/>
    </source>
</evidence>
<feature type="domain" description="Fibronectin type-III" evidence="12">
    <location>
        <begin position="1042"/>
        <end position="1137"/>
    </location>
</feature>
<dbReference type="InterPro" id="IPR003961">
    <property type="entry name" value="FN3_dom"/>
</dbReference>
<dbReference type="PANTHER" id="PTHR44170">
    <property type="entry name" value="PROTEIN SIDEKICK"/>
    <property type="match status" value="1"/>
</dbReference>
<proteinExistence type="predicted"/>
<feature type="transmembrane region" description="Helical" evidence="10">
    <location>
        <begin position="1166"/>
        <end position="1188"/>
    </location>
</feature>
<feature type="domain" description="Fibronectin type-III" evidence="12">
    <location>
        <begin position="849"/>
        <end position="947"/>
    </location>
</feature>
<gene>
    <name evidence="14" type="primary">LOC106460020</name>
</gene>
<dbReference type="CDD" id="cd00096">
    <property type="entry name" value="Ig"/>
    <property type="match status" value="1"/>
</dbReference>
<keyword evidence="8" id="KW-1015">Disulfide bond</keyword>
<dbReference type="InterPro" id="IPR036116">
    <property type="entry name" value="FN3_sf"/>
</dbReference>
<feature type="domain" description="Ig-like" evidence="11">
    <location>
        <begin position="96"/>
        <end position="180"/>
    </location>
</feature>
<feature type="domain" description="Ig-like" evidence="11">
    <location>
        <begin position="184"/>
        <end position="270"/>
    </location>
</feature>
<dbReference type="InterPro" id="IPR056754">
    <property type="entry name" value="DSCAM/DSCAML_C"/>
</dbReference>
<feature type="domain" description="Fibronectin type-III" evidence="12">
    <location>
        <begin position="749"/>
        <end position="844"/>
    </location>
</feature>
<feature type="domain" description="Ig-like" evidence="11">
    <location>
        <begin position="465"/>
        <end position="550"/>
    </location>
</feature>
<dbReference type="InterPro" id="IPR036179">
    <property type="entry name" value="Ig-like_dom_sf"/>
</dbReference>
<dbReference type="Pfam" id="PF13927">
    <property type="entry name" value="Ig_3"/>
    <property type="match status" value="4"/>
</dbReference>
<dbReference type="Pfam" id="PF00041">
    <property type="entry name" value="fn3"/>
    <property type="match status" value="3"/>
</dbReference>
<dbReference type="PROSITE" id="PS50835">
    <property type="entry name" value="IG_LIKE"/>
    <property type="match status" value="8"/>
</dbReference>
<evidence type="ECO:0000256" key="4">
    <source>
        <dbReference type="ARBA" id="ARBA00022737"/>
    </source>
</evidence>
<evidence type="ECO:0000256" key="1">
    <source>
        <dbReference type="ARBA" id="ARBA00004167"/>
    </source>
</evidence>
<dbReference type="SMART" id="SM00409">
    <property type="entry name" value="IG"/>
    <property type="match status" value="7"/>
</dbReference>
<keyword evidence="13" id="KW-1185">Reference proteome</keyword>
<dbReference type="PROSITE" id="PS50853">
    <property type="entry name" value="FN3"/>
    <property type="match status" value="4"/>
</dbReference>
<keyword evidence="5" id="KW-0130">Cell adhesion</keyword>
<dbReference type="RefSeq" id="XP_022242323.1">
    <property type="nucleotide sequence ID" value="XM_022386615.1"/>
</dbReference>
<keyword evidence="3" id="KW-0732">Signal</keyword>
<evidence type="ECO:0000256" key="8">
    <source>
        <dbReference type="ARBA" id="ARBA00023157"/>
    </source>
</evidence>
<feature type="domain" description="Fibronectin type-III" evidence="12">
    <location>
        <begin position="949"/>
        <end position="1041"/>
    </location>
</feature>
<dbReference type="PANTHER" id="PTHR44170:SF54">
    <property type="entry name" value="FI24025P1"/>
    <property type="match status" value="1"/>
</dbReference>
<reference evidence="14" key="1">
    <citation type="submission" date="2025-08" db="UniProtKB">
        <authorList>
            <consortium name="RefSeq"/>
        </authorList>
    </citation>
    <scope>IDENTIFICATION</scope>
    <source>
        <tissue evidence="14">Muscle</tissue>
    </source>
</reference>
<evidence type="ECO:0000256" key="9">
    <source>
        <dbReference type="ARBA" id="ARBA00023319"/>
    </source>
</evidence>
<feature type="domain" description="Ig-like" evidence="11">
    <location>
        <begin position="276"/>
        <end position="369"/>
    </location>
</feature>
<dbReference type="GeneID" id="106460020"/>
<keyword evidence="6 10" id="KW-1133">Transmembrane helix</keyword>
<dbReference type="PRINTS" id="PR01832">
    <property type="entry name" value="VEGFRECEPTOR"/>
</dbReference>
<feature type="domain" description="Ig-like" evidence="11">
    <location>
        <begin position="561"/>
        <end position="654"/>
    </location>
</feature>
<keyword evidence="7 10" id="KW-0472">Membrane</keyword>
<organism evidence="13 14">
    <name type="scientific">Limulus polyphemus</name>
    <name type="common">Atlantic horseshoe crab</name>
    <dbReference type="NCBI Taxonomy" id="6850"/>
    <lineage>
        <taxon>Eukaryota</taxon>
        <taxon>Metazoa</taxon>
        <taxon>Ecdysozoa</taxon>
        <taxon>Arthropoda</taxon>
        <taxon>Chelicerata</taxon>
        <taxon>Merostomata</taxon>
        <taxon>Xiphosura</taxon>
        <taxon>Limulidae</taxon>
        <taxon>Limulus</taxon>
    </lineage>
</organism>
<evidence type="ECO:0000256" key="2">
    <source>
        <dbReference type="ARBA" id="ARBA00022692"/>
    </source>
</evidence>
<evidence type="ECO:0000259" key="11">
    <source>
        <dbReference type="PROSITE" id="PS50835"/>
    </source>
</evidence>
<dbReference type="SMART" id="SM00408">
    <property type="entry name" value="IGc2"/>
    <property type="match status" value="7"/>
</dbReference>
<accession>A0ABM1SFB8</accession>
<dbReference type="InterPro" id="IPR003598">
    <property type="entry name" value="Ig_sub2"/>
</dbReference>
<dbReference type="CDD" id="cd20956">
    <property type="entry name" value="IgI_4_Dscam"/>
    <property type="match status" value="1"/>
</dbReference>